<dbReference type="RefSeq" id="WP_022313308.1">
    <property type="nucleotide sequence ID" value="NZ_JAJEPV010000051.1"/>
</dbReference>
<evidence type="ECO:0000256" key="3">
    <source>
        <dbReference type="PROSITE-ProRule" id="PRU01248"/>
    </source>
</evidence>
<dbReference type="Proteomes" id="UP001197795">
    <property type="component" value="Unassembled WGS sequence"/>
</dbReference>
<dbReference type="SUPFAM" id="SSF56349">
    <property type="entry name" value="DNA breaking-rejoining enzymes"/>
    <property type="match status" value="1"/>
</dbReference>
<gene>
    <name evidence="6" type="ORF">LKD75_15400</name>
</gene>
<dbReference type="PANTHER" id="PTHR30349:SF81">
    <property type="entry name" value="TYROSINE RECOMBINASE XERC"/>
    <property type="match status" value="1"/>
</dbReference>
<evidence type="ECO:0000259" key="4">
    <source>
        <dbReference type="PROSITE" id="PS51898"/>
    </source>
</evidence>
<dbReference type="InterPro" id="IPR013762">
    <property type="entry name" value="Integrase-like_cat_sf"/>
</dbReference>
<dbReference type="InterPro" id="IPR011010">
    <property type="entry name" value="DNA_brk_join_enz"/>
</dbReference>
<organism evidence="6 7">
    <name type="scientific">Waltera acetigignens</name>
    <dbReference type="NCBI Taxonomy" id="2981769"/>
    <lineage>
        <taxon>Bacteria</taxon>
        <taxon>Bacillati</taxon>
        <taxon>Bacillota</taxon>
        <taxon>Clostridia</taxon>
        <taxon>Lachnospirales</taxon>
        <taxon>Lachnospiraceae</taxon>
        <taxon>Waltera</taxon>
    </lineage>
</organism>
<accession>A0AAE3A5R8</accession>
<dbReference type="EMBL" id="JAJEPV010000051">
    <property type="protein sequence ID" value="MCC2120951.1"/>
    <property type="molecule type" value="Genomic_DNA"/>
</dbReference>
<dbReference type="GO" id="GO:0003677">
    <property type="term" value="F:DNA binding"/>
    <property type="evidence" value="ECO:0007669"/>
    <property type="project" value="UniProtKB-UniRule"/>
</dbReference>
<comment type="caution">
    <text evidence="6">The sequence shown here is derived from an EMBL/GenBank/DDBJ whole genome shotgun (WGS) entry which is preliminary data.</text>
</comment>
<evidence type="ECO:0000256" key="2">
    <source>
        <dbReference type="ARBA" id="ARBA00023172"/>
    </source>
</evidence>
<feature type="domain" description="Tyr recombinase" evidence="4">
    <location>
        <begin position="100"/>
        <end position="284"/>
    </location>
</feature>
<reference evidence="6 7" key="1">
    <citation type="submission" date="2021-10" db="EMBL/GenBank/DDBJ databases">
        <title>Anaerobic single-cell dispensing facilitates the cultivation of human gut bacteria.</title>
        <authorList>
            <person name="Afrizal A."/>
        </authorList>
    </citation>
    <scope>NUCLEOTIDE SEQUENCE [LARGE SCALE GENOMIC DNA]</scope>
    <source>
        <strain evidence="6 7">CLA-AA-H273</strain>
    </source>
</reference>
<dbReference type="InterPro" id="IPR050090">
    <property type="entry name" value="Tyrosine_recombinase_XerCD"/>
</dbReference>
<dbReference type="PANTHER" id="PTHR30349">
    <property type="entry name" value="PHAGE INTEGRASE-RELATED"/>
    <property type="match status" value="1"/>
</dbReference>
<dbReference type="PROSITE" id="PS51900">
    <property type="entry name" value="CB"/>
    <property type="match status" value="1"/>
</dbReference>
<keyword evidence="2" id="KW-0233">DNA recombination</keyword>
<feature type="domain" description="Core-binding (CB)" evidence="5">
    <location>
        <begin position="1"/>
        <end position="81"/>
    </location>
</feature>
<dbReference type="Gene3D" id="1.10.150.130">
    <property type="match status" value="1"/>
</dbReference>
<sequence length="296" mass="34296">MTIHDAINEYLKQCEARKLSWSTLKAYRCDLEILDRSQRHTELLDIESEELQKIIKGNGSLKPATMLRRSVSFHIFFQYCKEKGYIQETPVIKSQRVKLQTPVTLTADKVTGIFRELYSTPKEGKFYWEKSRNMAIVELLYATGMRISELCALKKDDIQFFDEFIIVSMHGNGKRERKFLITNKQVITALQTYQSDVDTASVDVVDSDAVFINRRGRAVSEQTVRYCLKNYNITPKILRNSAAKEMYDSGMNIFRLQGTLGLNSIDSAERFCCRQELENKRTYSLSDCDLRNRLSV</sequence>
<evidence type="ECO:0000259" key="5">
    <source>
        <dbReference type="PROSITE" id="PS51900"/>
    </source>
</evidence>
<dbReference type="PROSITE" id="PS51898">
    <property type="entry name" value="TYR_RECOMBINASE"/>
    <property type="match status" value="1"/>
</dbReference>
<evidence type="ECO:0000313" key="6">
    <source>
        <dbReference type="EMBL" id="MCC2120951.1"/>
    </source>
</evidence>
<protein>
    <submittedName>
        <fullName evidence="6">Tyrosine-type recombinase/integrase</fullName>
    </submittedName>
</protein>
<proteinExistence type="predicted"/>
<dbReference type="Gene3D" id="1.10.443.10">
    <property type="entry name" value="Intergrase catalytic core"/>
    <property type="match status" value="1"/>
</dbReference>
<dbReference type="InterPro" id="IPR044068">
    <property type="entry name" value="CB"/>
</dbReference>
<dbReference type="AlphaFoldDB" id="A0AAE3A5R8"/>
<dbReference type="GO" id="GO:0015074">
    <property type="term" value="P:DNA integration"/>
    <property type="evidence" value="ECO:0007669"/>
    <property type="project" value="InterPro"/>
</dbReference>
<dbReference type="InterPro" id="IPR010998">
    <property type="entry name" value="Integrase_recombinase_N"/>
</dbReference>
<dbReference type="GO" id="GO:0006310">
    <property type="term" value="P:DNA recombination"/>
    <property type="evidence" value="ECO:0007669"/>
    <property type="project" value="UniProtKB-KW"/>
</dbReference>
<evidence type="ECO:0000313" key="7">
    <source>
        <dbReference type="Proteomes" id="UP001197795"/>
    </source>
</evidence>
<name>A0AAE3A5R8_9FIRM</name>
<dbReference type="InterPro" id="IPR002104">
    <property type="entry name" value="Integrase_catalytic"/>
</dbReference>
<keyword evidence="1 3" id="KW-0238">DNA-binding</keyword>
<keyword evidence="7" id="KW-1185">Reference proteome</keyword>
<dbReference type="Pfam" id="PF00589">
    <property type="entry name" value="Phage_integrase"/>
    <property type="match status" value="1"/>
</dbReference>
<evidence type="ECO:0000256" key="1">
    <source>
        <dbReference type="ARBA" id="ARBA00023125"/>
    </source>
</evidence>